<dbReference type="PROSITE" id="PS50048">
    <property type="entry name" value="ZN2_CY6_FUNGAL_2"/>
    <property type="match status" value="1"/>
</dbReference>
<evidence type="ECO:0000313" key="3">
    <source>
        <dbReference type="EMBL" id="KAF2789299.1"/>
    </source>
</evidence>
<sequence>MVNIGRPSRGCLTCRKRKVKCDEIRPSCNRCARLQTTCDWQDEWSVMIRPQEKWAKKTVVQRVKRVQISRSQQGAQPSADALLKAVMLPKQCQIGPEIYAINRFYADYAFTIASCQFLYLVQPLWGGSKTPSSIHSVVPAVALANVAQKLGRHDLMEQADRHYGRALKKLADSLNNPEVSKHDGTLLTALMLSLYETISHNRYKGTQNIYRSHVSGRRALIKLRGREQLETASGRTLFIIMHHEQLVSSFITDTEPSEEFNSWIYGAFPPSTILTLELLMHDTSSFLALLKRILSQEPKPHPQEIIRLIRTGLRLHEMALDLSQFYLTGDADRSETLRFYTEALATRRPSHSEKINLSMLEKILTVHEPTETKTAEDMPTTEPDAVLDPDARAAYGKPTQSSALNLCRAMHIHLAQGMLKAITHLNLTPGHEEAFQDVNPALDLTALDEEFNATISQHAIDIYFDTPAAIDGEKGSPVTEFTLRGNAFRAYVMLWPLRAALNASQTSAKYKVLLARRLKEINKVHGIGMAVELVAMAKDLPDDNEVLEDLNEAHSPSYPKANLGSSGSCPSQCFCFFKH</sequence>
<dbReference type="Gene3D" id="4.10.240.10">
    <property type="entry name" value="Zn(2)-C6 fungal-type DNA-binding domain"/>
    <property type="match status" value="1"/>
</dbReference>
<keyword evidence="1" id="KW-0539">Nucleus</keyword>
<accession>A0A6A6WYW2</accession>
<proteinExistence type="predicted"/>
<dbReference type="CDD" id="cd00067">
    <property type="entry name" value="GAL4"/>
    <property type="match status" value="1"/>
</dbReference>
<gene>
    <name evidence="3" type="ORF">K505DRAFT_378302</name>
</gene>
<dbReference type="PANTHER" id="PTHR38791">
    <property type="entry name" value="ZN(II)2CYS6 TRANSCRIPTION FACTOR (EUROFUNG)-RELATED-RELATED"/>
    <property type="match status" value="1"/>
</dbReference>
<organism evidence="3 4">
    <name type="scientific">Melanomma pulvis-pyrius CBS 109.77</name>
    <dbReference type="NCBI Taxonomy" id="1314802"/>
    <lineage>
        <taxon>Eukaryota</taxon>
        <taxon>Fungi</taxon>
        <taxon>Dikarya</taxon>
        <taxon>Ascomycota</taxon>
        <taxon>Pezizomycotina</taxon>
        <taxon>Dothideomycetes</taxon>
        <taxon>Pleosporomycetidae</taxon>
        <taxon>Pleosporales</taxon>
        <taxon>Melanommataceae</taxon>
        <taxon>Melanomma</taxon>
    </lineage>
</organism>
<dbReference type="Pfam" id="PF00172">
    <property type="entry name" value="Zn_clus"/>
    <property type="match status" value="1"/>
</dbReference>
<dbReference type="AlphaFoldDB" id="A0A6A6WYW2"/>
<dbReference type="Proteomes" id="UP000799757">
    <property type="component" value="Unassembled WGS sequence"/>
</dbReference>
<dbReference type="GO" id="GO:0000981">
    <property type="term" value="F:DNA-binding transcription factor activity, RNA polymerase II-specific"/>
    <property type="evidence" value="ECO:0007669"/>
    <property type="project" value="InterPro"/>
</dbReference>
<evidence type="ECO:0000259" key="2">
    <source>
        <dbReference type="PROSITE" id="PS50048"/>
    </source>
</evidence>
<dbReference type="OrthoDB" id="5429770at2759"/>
<dbReference type="SUPFAM" id="SSF57701">
    <property type="entry name" value="Zn2/Cys6 DNA-binding domain"/>
    <property type="match status" value="1"/>
</dbReference>
<dbReference type="GO" id="GO:0008270">
    <property type="term" value="F:zinc ion binding"/>
    <property type="evidence" value="ECO:0007669"/>
    <property type="project" value="InterPro"/>
</dbReference>
<keyword evidence="4" id="KW-1185">Reference proteome</keyword>
<dbReference type="SMART" id="SM00066">
    <property type="entry name" value="GAL4"/>
    <property type="match status" value="1"/>
</dbReference>
<dbReference type="Pfam" id="PF11951">
    <property type="entry name" value="Fungal_trans_2"/>
    <property type="match status" value="1"/>
</dbReference>
<protein>
    <recommendedName>
        <fullName evidence="2">Zn(2)-C6 fungal-type domain-containing protein</fullName>
    </recommendedName>
</protein>
<dbReference type="InterPro" id="IPR036864">
    <property type="entry name" value="Zn2-C6_fun-type_DNA-bd_sf"/>
</dbReference>
<name>A0A6A6WYW2_9PLEO</name>
<feature type="domain" description="Zn(2)-C6 fungal-type" evidence="2">
    <location>
        <begin position="10"/>
        <end position="40"/>
    </location>
</feature>
<evidence type="ECO:0000313" key="4">
    <source>
        <dbReference type="Proteomes" id="UP000799757"/>
    </source>
</evidence>
<dbReference type="InterPro" id="IPR053175">
    <property type="entry name" value="DHMBA_Reg_Transcription_Factor"/>
</dbReference>
<reference evidence="3" key="1">
    <citation type="journal article" date="2020" name="Stud. Mycol.">
        <title>101 Dothideomycetes genomes: a test case for predicting lifestyles and emergence of pathogens.</title>
        <authorList>
            <person name="Haridas S."/>
            <person name="Albert R."/>
            <person name="Binder M."/>
            <person name="Bloem J."/>
            <person name="Labutti K."/>
            <person name="Salamov A."/>
            <person name="Andreopoulos B."/>
            <person name="Baker S."/>
            <person name="Barry K."/>
            <person name="Bills G."/>
            <person name="Bluhm B."/>
            <person name="Cannon C."/>
            <person name="Castanera R."/>
            <person name="Culley D."/>
            <person name="Daum C."/>
            <person name="Ezra D."/>
            <person name="Gonzalez J."/>
            <person name="Henrissat B."/>
            <person name="Kuo A."/>
            <person name="Liang C."/>
            <person name="Lipzen A."/>
            <person name="Lutzoni F."/>
            <person name="Magnuson J."/>
            <person name="Mondo S."/>
            <person name="Nolan M."/>
            <person name="Ohm R."/>
            <person name="Pangilinan J."/>
            <person name="Park H.-J."/>
            <person name="Ramirez L."/>
            <person name="Alfaro M."/>
            <person name="Sun H."/>
            <person name="Tritt A."/>
            <person name="Yoshinaga Y."/>
            <person name="Zwiers L.-H."/>
            <person name="Turgeon B."/>
            <person name="Goodwin S."/>
            <person name="Spatafora J."/>
            <person name="Crous P."/>
            <person name="Grigoriev I."/>
        </authorList>
    </citation>
    <scope>NUCLEOTIDE SEQUENCE</scope>
    <source>
        <strain evidence="3">CBS 109.77</strain>
    </source>
</reference>
<dbReference type="PANTHER" id="PTHR38791:SF13">
    <property type="entry name" value="ZN(2)-C6 FUNGAL-TYPE DOMAIN-CONTAINING PROTEIN"/>
    <property type="match status" value="1"/>
</dbReference>
<evidence type="ECO:0000256" key="1">
    <source>
        <dbReference type="ARBA" id="ARBA00023242"/>
    </source>
</evidence>
<dbReference type="InterPro" id="IPR021858">
    <property type="entry name" value="Fun_TF"/>
</dbReference>
<dbReference type="PROSITE" id="PS00463">
    <property type="entry name" value="ZN2_CY6_FUNGAL_1"/>
    <property type="match status" value="1"/>
</dbReference>
<dbReference type="EMBL" id="MU002147">
    <property type="protein sequence ID" value="KAF2789299.1"/>
    <property type="molecule type" value="Genomic_DNA"/>
</dbReference>
<dbReference type="InterPro" id="IPR001138">
    <property type="entry name" value="Zn2Cys6_DnaBD"/>
</dbReference>